<evidence type="ECO:0000313" key="2">
    <source>
        <dbReference type="EMBL" id="KAE9038126.1"/>
    </source>
</evidence>
<dbReference type="EMBL" id="QXFU01000275">
    <property type="protein sequence ID" value="KAE9038126.1"/>
    <property type="molecule type" value="Genomic_DNA"/>
</dbReference>
<feature type="region of interest" description="Disordered" evidence="1">
    <location>
        <begin position="62"/>
        <end position="115"/>
    </location>
</feature>
<dbReference type="Proteomes" id="UP000435112">
    <property type="component" value="Unassembled WGS sequence"/>
</dbReference>
<dbReference type="OrthoDB" id="93753at2759"/>
<evidence type="ECO:0000256" key="1">
    <source>
        <dbReference type="SAM" id="MobiDB-lite"/>
    </source>
</evidence>
<feature type="compositionally biased region" description="Polar residues" evidence="1">
    <location>
        <begin position="80"/>
        <end position="99"/>
    </location>
</feature>
<reference evidence="2 3" key="1">
    <citation type="submission" date="2018-09" db="EMBL/GenBank/DDBJ databases">
        <title>Genomic investigation of the strawberry pathogen Phytophthora fragariae indicates pathogenicity is determined by transcriptional variation in three key races.</title>
        <authorList>
            <person name="Adams T.M."/>
            <person name="Armitage A.D."/>
            <person name="Sobczyk M.K."/>
            <person name="Bates H.J."/>
            <person name="Dunwell J.M."/>
            <person name="Nellist C.F."/>
            <person name="Harrison R.J."/>
        </authorList>
    </citation>
    <scope>NUCLEOTIDE SEQUENCE [LARGE SCALE GENOMIC DNA]</scope>
    <source>
        <strain evidence="2 3">SCRP324</strain>
    </source>
</reference>
<name>A0A6A3NB07_9STRA</name>
<gene>
    <name evidence="2" type="ORF">PR002_g6193</name>
</gene>
<proteinExistence type="predicted"/>
<protein>
    <submittedName>
        <fullName evidence="2">Uncharacterized protein</fullName>
    </submittedName>
</protein>
<evidence type="ECO:0000313" key="3">
    <source>
        <dbReference type="Proteomes" id="UP000435112"/>
    </source>
</evidence>
<organism evidence="2 3">
    <name type="scientific">Phytophthora rubi</name>
    <dbReference type="NCBI Taxonomy" id="129364"/>
    <lineage>
        <taxon>Eukaryota</taxon>
        <taxon>Sar</taxon>
        <taxon>Stramenopiles</taxon>
        <taxon>Oomycota</taxon>
        <taxon>Peronosporomycetes</taxon>
        <taxon>Peronosporales</taxon>
        <taxon>Peronosporaceae</taxon>
        <taxon>Phytophthora</taxon>
    </lineage>
</organism>
<accession>A0A6A3NB07</accession>
<dbReference type="AlphaFoldDB" id="A0A6A3NB07"/>
<comment type="caution">
    <text evidence="2">The sequence shown here is derived from an EMBL/GenBank/DDBJ whole genome shotgun (WGS) entry which is preliminary data.</text>
</comment>
<sequence>MREELQVPGQPVVEWSACAPSKATTQSPELPQHAHVQARCRVRPVPTAAVVNDDRVPPASMVLSKDCAPNSAPHRVPRASTAQKGPPTRSSAGRQISTVRSDRRNRRQCLEVSSR</sequence>